<organism evidence="1">
    <name type="scientific">Rhizophagus irregularis (strain DAOM 181602 / DAOM 197198 / MUCL 43194)</name>
    <name type="common">Arbuscular mycorrhizal fungus</name>
    <name type="synonym">Glomus intraradices</name>
    <dbReference type="NCBI Taxonomy" id="747089"/>
    <lineage>
        <taxon>Eukaryota</taxon>
        <taxon>Fungi</taxon>
        <taxon>Fungi incertae sedis</taxon>
        <taxon>Mucoromycota</taxon>
        <taxon>Glomeromycotina</taxon>
        <taxon>Glomeromycetes</taxon>
        <taxon>Glomerales</taxon>
        <taxon>Glomeraceae</taxon>
        <taxon>Rhizophagus</taxon>
    </lineage>
</organism>
<gene>
    <name evidence="1" type="ORF">GLOINDRAFT_14649</name>
</gene>
<name>U9UUV5_RHIID</name>
<reference evidence="1" key="1">
    <citation type="submission" date="2013-07" db="EMBL/GenBank/DDBJ databases">
        <title>The genome of an arbuscular mycorrhizal fungus provides insights into the evolution of the oldest plant symbiosis.</title>
        <authorList>
            <consortium name="DOE Joint Genome Institute"/>
            <person name="Tisserant E."/>
            <person name="Malbreil M."/>
            <person name="Kuo A."/>
            <person name="Kohler A."/>
            <person name="Symeonidi A."/>
            <person name="Balestrini R."/>
            <person name="Charron P."/>
            <person name="Duensing N."/>
            <person name="Frei-dit-Frey N."/>
            <person name="Gianinazzi-Pearson V."/>
            <person name="Gilbert B."/>
            <person name="Handa Y."/>
            <person name="Hijri M."/>
            <person name="Kaul R."/>
            <person name="Kawaguchi M."/>
            <person name="Krajinski F."/>
            <person name="Lammers P."/>
            <person name="Lapierre D."/>
            <person name="Masclaux F.G."/>
            <person name="Murat C."/>
            <person name="Morin E."/>
            <person name="Ndikumana S."/>
            <person name="Pagni M."/>
            <person name="Petitpierre D."/>
            <person name="Requena N."/>
            <person name="Rosikiewicz P."/>
            <person name="Riley R."/>
            <person name="Saito K."/>
            <person name="San Clemente H."/>
            <person name="Shapiro H."/>
            <person name="van Tuinen D."/>
            <person name="Becard G."/>
            <person name="Bonfante P."/>
            <person name="Paszkowski U."/>
            <person name="Shachar-Hill Y."/>
            <person name="Young J.P."/>
            <person name="Sanders I.R."/>
            <person name="Henrissat B."/>
            <person name="Rensing S.A."/>
            <person name="Grigoriev I.V."/>
            <person name="Corradi N."/>
            <person name="Roux C."/>
            <person name="Martin F."/>
        </authorList>
    </citation>
    <scope>NUCLEOTIDE SEQUENCE</scope>
    <source>
        <strain evidence="1">DAOM 197198</strain>
    </source>
</reference>
<dbReference type="EMBL" id="KI274130">
    <property type="protein sequence ID" value="ESA24204.1"/>
    <property type="molecule type" value="Genomic_DNA"/>
</dbReference>
<accession>U9UUV5</accession>
<protein>
    <submittedName>
        <fullName evidence="1">Uncharacterized protein</fullName>
    </submittedName>
</protein>
<dbReference type="AlphaFoldDB" id="U9UUV5"/>
<evidence type="ECO:0000313" key="1">
    <source>
        <dbReference type="EMBL" id="ESA24204.1"/>
    </source>
</evidence>
<proteinExistence type="predicted"/>
<sequence length="102" mass="11961">MTDCTPSNSKKIRLQFMADTTAMEKHIISNCLKVDHLIREAIIYMVKAREHKISSGTNVKRQNNDQTILEDFYENSDSVRNEKKILIQHLLRHLYVVVYRGI</sequence>
<dbReference type="HOGENOM" id="CLU_2278887_0_0_1"/>